<gene>
    <name evidence="1" type="ORF">NCWK1_5009</name>
</gene>
<dbReference type="AlphaFoldDB" id="A0A2H6LPT9"/>
<reference evidence="2" key="1">
    <citation type="journal article" date="2018" name="Genome Announc.">
        <title>Draft Genome Sequence of the Nitrogen-Fixing and Hormogonia-Inducing Cyanobacterium Nostoc cycadae Strain WK-1, Isolated from the Coralloid Roots of Cycas revoluta.</title>
        <authorList>
            <person name="Kanesaki Y."/>
            <person name="Hirose M."/>
            <person name="Hirose Y."/>
            <person name="Fujisawa T."/>
            <person name="Nakamura Y."/>
            <person name="Watanabe S."/>
            <person name="Matsunaga S."/>
            <person name="Uchida H."/>
            <person name="Murakami A."/>
        </authorList>
    </citation>
    <scope>NUCLEOTIDE SEQUENCE [LARGE SCALE GENOMIC DNA]</scope>
    <source>
        <strain evidence="2">WK-1</strain>
    </source>
</reference>
<sequence>MHAGNNYINSNVTQLTDKFFFATLRELIMTNIRKLINQIAIAESELYTTQFLAPCVKGGRVRTKVTGMVYTFIPKPNKFEGWGIFQPMDTKTAKVVEEADLPQIAEYLQHFPQIRLRLAHQLQGKTWLAYPVNEVDVRQRLQVVKPIAVHLVTEAGVFEQIIARWNGQSCWFEDIDRRTDPIIVETLQSAVKQLIPVEELKFKDLTPEIRTVYELATKRIEGFDQTKQDEKRLKKALQMGGGELNQFHDRGDYWTVDWTTADGVRHSSAIAKTDLTVISSGICLSGRDRDFDLQSLVAVMEQQE</sequence>
<protein>
    <submittedName>
        <fullName evidence="1">Uncharacterized protein</fullName>
    </submittedName>
</protein>
<comment type="caution">
    <text evidence="1">The sequence shown here is derived from an EMBL/GenBank/DDBJ whole genome shotgun (WGS) entry which is preliminary data.</text>
</comment>
<organism evidence="1 2">
    <name type="scientific">Nostoc cycadae WK-1</name>
    <dbReference type="NCBI Taxonomy" id="1861711"/>
    <lineage>
        <taxon>Bacteria</taxon>
        <taxon>Bacillati</taxon>
        <taxon>Cyanobacteriota</taxon>
        <taxon>Cyanophyceae</taxon>
        <taxon>Nostocales</taxon>
        <taxon>Nostocaceae</taxon>
        <taxon>Nostoc</taxon>
    </lineage>
</organism>
<dbReference type="Proteomes" id="UP000236527">
    <property type="component" value="Unassembled WGS sequence"/>
</dbReference>
<name>A0A2H6LPT9_9NOSO</name>
<evidence type="ECO:0000313" key="1">
    <source>
        <dbReference type="EMBL" id="GBE95224.1"/>
    </source>
</evidence>
<evidence type="ECO:0000313" key="2">
    <source>
        <dbReference type="Proteomes" id="UP000236527"/>
    </source>
</evidence>
<proteinExistence type="predicted"/>
<dbReference type="EMBL" id="BDGE01000101">
    <property type="protein sequence ID" value="GBE95224.1"/>
    <property type="molecule type" value="Genomic_DNA"/>
</dbReference>
<keyword evidence="2" id="KW-1185">Reference proteome</keyword>
<accession>A0A2H6LPT9</accession>